<keyword evidence="2" id="KW-1185">Reference proteome</keyword>
<dbReference type="EMBL" id="LXQA010424809">
    <property type="protein sequence ID" value="MCI50969.1"/>
    <property type="molecule type" value="Genomic_DNA"/>
</dbReference>
<sequence>GRTCISSSYSNYRRRKSLESKKVNSEVYWAVSDYRKDRKCSLSYCFATGTITDSRRVPRVSVEEVRFRPVTCDHA</sequence>
<evidence type="ECO:0000313" key="1">
    <source>
        <dbReference type="EMBL" id="MCI50969.1"/>
    </source>
</evidence>
<comment type="caution">
    <text evidence="1">The sequence shown here is derived from an EMBL/GenBank/DDBJ whole genome shotgun (WGS) entry which is preliminary data.</text>
</comment>
<dbReference type="Proteomes" id="UP000265520">
    <property type="component" value="Unassembled WGS sequence"/>
</dbReference>
<protein>
    <submittedName>
        <fullName evidence="1">Uncharacterized protein</fullName>
    </submittedName>
</protein>
<organism evidence="1 2">
    <name type="scientific">Trifolium medium</name>
    <dbReference type="NCBI Taxonomy" id="97028"/>
    <lineage>
        <taxon>Eukaryota</taxon>
        <taxon>Viridiplantae</taxon>
        <taxon>Streptophyta</taxon>
        <taxon>Embryophyta</taxon>
        <taxon>Tracheophyta</taxon>
        <taxon>Spermatophyta</taxon>
        <taxon>Magnoliopsida</taxon>
        <taxon>eudicotyledons</taxon>
        <taxon>Gunneridae</taxon>
        <taxon>Pentapetalae</taxon>
        <taxon>rosids</taxon>
        <taxon>fabids</taxon>
        <taxon>Fabales</taxon>
        <taxon>Fabaceae</taxon>
        <taxon>Papilionoideae</taxon>
        <taxon>50 kb inversion clade</taxon>
        <taxon>NPAAA clade</taxon>
        <taxon>Hologalegina</taxon>
        <taxon>IRL clade</taxon>
        <taxon>Trifolieae</taxon>
        <taxon>Trifolium</taxon>
    </lineage>
</organism>
<evidence type="ECO:0000313" key="2">
    <source>
        <dbReference type="Proteomes" id="UP000265520"/>
    </source>
</evidence>
<proteinExistence type="predicted"/>
<reference evidence="1 2" key="1">
    <citation type="journal article" date="2018" name="Front. Plant Sci.">
        <title>Red Clover (Trifolium pratense) and Zigzag Clover (T. medium) - A Picture of Genomic Similarities and Differences.</title>
        <authorList>
            <person name="Dluhosova J."/>
            <person name="Istvanek J."/>
            <person name="Nedelnik J."/>
            <person name="Repkova J."/>
        </authorList>
    </citation>
    <scope>NUCLEOTIDE SEQUENCE [LARGE SCALE GENOMIC DNA]</scope>
    <source>
        <strain evidence="2">cv. 10/8</strain>
        <tissue evidence="1">Leaf</tissue>
    </source>
</reference>
<accession>A0A392SQK8</accession>
<name>A0A392SQK8_9FABA</name>
<dbReference type="AlphaFoldDB" id="A0A392SQK8"/>
<feature type="non-terminal residue" evidence="1">
    <location>
        <position position="1"/>
    </location>
</feature>